<proteinExistence type="predicted"/>
<dbReference type="AlphaFoldDB" id="A0A1E7F4H2"/>
<dbReference type="Proteomes" id="UP000095751">
    <property type="component" value="Unassembled WGS sequence"/>
</dbReference>
<protein>
    <submittedName>
        <fullName evidence="1">Uncharacterized protein</fullName>
    </submittedName>
</protein>
<keyword evidence="2" id="KW-1185">Reference proteome</keyword>
<evidence type="ECO:0000313" key="1">
    <source>
        <dbReference type="EMBL" id="OEU13039.1"/>
    </source>
</evidence>
<sequence>MMDCGWFWRFSFGWKARPLRVDIEDIGIRGIDHGKRKIVLGFSKDPRLVLEVYLVTGPDDSVAIIG</sequence>
<dbReference type="KEGG" id="fcy:FRACYDRAFT_270337"/>
<dbReference type="InParanoid" id="A0A1E7F4H2"/>
<name>A0A1E7F4H2_9STRA</name>
<organism evidence="1 2">
    <name type="scientific">Fragilariopsis cylindrus CCMP1102</name>
    <dbReference type="NCBI Taxonomy" id="635003"/>
    <lineage>
        <taxon>Eukaryota</taxon>
        <taxon>Sar</taxon>
        <taxon>Stramenopiles</taxon>
        <taxon>Ochrophyta</taxon>
        <taxon>Bacillariophyta</taxon>
        <taxon>Bacillariophyceae</taxon>
        <taxon>Bacillariophycidae</taxon>
        <taxon>Bacillariales</taxon>
        <taxon>Bacillariaceae</taxon>
        <taxon>Fragilariopsis</taxon>
    </lineage>
</organism>
<accession>A0A1E7F4H2</accession>
<reference evidence="1 2" key="1">
    <citation type="submission" date="2016-09" db="EMBL/GenBank/DDBJ databases">
        <title>Extensive genetic diversity and differential bi-allelic expression allows diatom success in the polar Southern Ocean.</title>
        <authorList>
            <consortium name="DOE Joint Genome Institute"/>
            <person name="Mock T."/>
            <person name="Otillar R.P."/>
            <person name="Strauss J."/>
            <person name="Dupont C."/>
            <person name="Frickenhaus S."/>
            <person name="Maumus F."/>
            <person name="Mcmullan M."/>
            <person name="Sanges R."/>
            <person name="Schmutz J."/>
            <person name="Toseland A."/>
            <person name="Valas R."/>
            <person name="Veluchamy A."/>
            <person name="Ward B.J."/>
            <person name="Allen A."/>
            <person name="Barry K."/>
            <person name="Falciatore A."/>
            <person name="Ferrante M."/>
            <person name="Fortunato A.E."/>
            <person name="Gloeckner G."/>
            <person name="Gruber A."/>
            <person name="Hipkin R."/>
            <person name="Janech M."/>
            <person name="Kroth P."/>
            <person name="Leese F."/>
            <person name="Lindquist E."/>
            <person name="Lyon B.R."/>
            <person name="Martin J."/>
            <person name="Mayer C."/>
            <person name="Parker M."/>
            <person name="Quesneville H."/>
            <person name="Raymond J."/>
            <person name="Uhlig C."/>
            <person name="Valentin K.U."/>
            <person name="Worden A.Z."/>
            <person name="Armbrust E.V."/>
            <person name="Bowler C."/>
            <person name="Green B."/>
            <person name="Moulton V."/>
            <person name="Van Oosterhout C."/>
            <person name="Grigoriev I."/>
        </authorList>
    </citation>
    <scope>NUCLEOTIDE SEQUENCE [LARGE SCALE GENOMIC DNA]</scope>
    <source>
        <strain evidence="1 2">CCMP1102</strain>
    </source>
</reference>
<dbReference type="EMBL" id="KV784363">
    <property type="protein sequence ID" value="OEU13039.1"/>
    <property type="molecule type" value="Genomic_DNA"/>
</dbReference>
<gene>
    <name evidence="1" type="ORF">FRACYDRAFT_270337</name>
</gene>
<evidence type="ECO:0000313" key="2">
    <source>
        <dbReference type="Proteomes" id="UP000095751"/>
    </source>
</evidence>